<proteinExistence type="predicted"/>
<dbReference type="AlphaFoldDB" id="A0AAD4DY52"/>
<name>A0AAD4DY52_9AGAM</name>
<dbReference type="EMBL" id="JABBWK010000063">
    <property type="protein sequence ID" value="KAG1895711.1"/>
    <property type="molecule type" value="Genomic_DNA"/>
</dbReference>
<comment type="caution">
    <text evidence="1">The sequence shown here is derived from an EMBL/GenBank/DDBJ whole genome shotgun (WGS) entry which is preliminary data.</text>
</comment>
<keyword evidence="2" id="KW-1185">Reference proteome</keyword>
<dbReference type="GeneID" id="64671689"/>
<protein>
    <submittedName>
        <fullName evidence="1">Uncharacterized protein</fullName>
    </submittedName>
</protein>
<sequence>MAEEELQGFRKIFSQHGQAELEDDKQYLQAVYKDECEILCISSPRSNQNLDHGLVHGWNQTTNCVPICSYVHPDNFNTKGWALLHHAVFLTYPHHDAKGTLTWVRMEAAIKFWVIFTLRGGENNQIGLQDLSVRLADYVKHKLWIHKHCDGQRILPPGVVHGVYTPVPSFATGGHFYNYSCMHLMELSRYIDTEVEGSATNQAMDHALETLRRMVIMLPYLSPRVGRQYRAAGSNAKSVEDTETVAPCFDIIQIVYQFLGITKRKRAGDVLYTGDQLYPGILVDHVELLRAFKDNLDL</sequence>
<dbReference type="RefSeq" id="XP_041221287.1">
    <property type="nucleotide sequence ID" value="XM_041377391.1"/>
</dbReference>
<accession>A0AAD4DY52</accession>
<reference evidence="1" key="1">
    <citation type="journal article" date="2020" name="New Phytol.">
        <title>Comparative genomics reveals dynamic genome evolution in host specialist ectomycorrhizal fungi.</title>
        <authorList>
            <person name="Lofgren L.A."/>
            <person name="Nguyen N.H."/>
            <person name="Vilgalys R."/>
            <person name="Ruytinx J."/>
            <person name="Liao H.L."/>
            <person name="Branco S."/>
            <person name="Kuo A."/>
            <person name="LaButti K."/>
            <person name="Lipzen A."/>
            <person name="Andreopoulos W."/>
            <person name="Pangilinan J."/>
            <person name="Riley R."/>
            <person name="Hundley H."/>
            <person name="Na H."/>
            <person name="Barry K."/>
            <person name="Grigoriev I.V."/>
            <person name="Stajich J.E."/>
            <person name="Kennedy P.G."/>
        </authorList>
    </citation>
    <scope>NUCLEOTIDE SEQUENCE</scope>
    <source>
        <strain evidence="1">FC203</strain>
    </source>
</reference>
<gene>
    <name evidence="1" type="ORF">F5891DRAFT_984014</name>
</gene>
<organism evidence="1 2">
    <name type="scientific">Suillus fuscotomentosus</name>
    <dbReference type="NCBI Taxonomy" id="1912939"/>
    <lineage>
        <taxon>Eukaryota</taxon>
        <taxon>Fungi</taxon>
        <taxon>Dikarya</taxon>
        <taxon>Basidiomycota</taxon>
        <taxon>Agaricomycotina</taxon>
        <taxon>Agaricomycetes</taxon>
        <taxon>Agaricomycetidae</taxon>
        <taxon>Boletales</taxon>
        <taxon>Suillineae</taxon>
        <taxon>Suillaceae</taxon>
        <taxon>Suillus</taxon>
    </lineage>
</organism>
<dbReference type="Proteomes" id="UP001195769">
    <property type="component" value="Unassembled WGS sequence"/>
</dbReference>
<evidence type="ECO:0000313" key="1">
    <source>
        <dbReference type="EMBL" id="KAG1895711.1"/>
    </source>
</evidence>
<evidence type="ECO:0000313" key="2">
    <source>
        <dbReference type="Proteomes" id="UP001195769"/>
    </source>
</evidence>